<dbReference type="Proteomes" id="UP000092605">
    <property type="component" value="Unassembled WGS sequence"/>
</dbReference>
<evidence type="ECO:0000313" key="4">
    <source>
        <dbReference type="Proteomes" id="UP000323392"/>
    </source>
</evidence>
<comment type="caution">
    <text evidence="1">The sequence shown here is derived from an EMBL/GenBank/DDBJ whole genome shotgun (WGS) entry which is preliminary data.</text>
</comment>
<dbReference type="Proteomes" id="UP000323392">
    <property type="component" value="Unassembled WGS sequence"/>
</dbReference>
<evidence type="ECO:0008006" key="5">
    <source>
        <dbReference type="Google" id="ProtNLM"/>
    </source>
</evidence>
<dbReference type="RefSeq" id="WP_066071249.1">
    <property type="nucleotide sequence ID" value="NZ_FRBG01000001.1"/>
</dbReference>
<dbReference type="GO" id="GO:0006974">
    <property type="term" value="P:DNA damage response"/>
    <property type="evidence" value="ECO:0007669"/>
    <property type="project" value="TreeGrafter"/>
</dbReference>
<keyword evidence="4" id="KW-1185">Reference proteome</keyword>
<dbReference type="EMBL" id="FRBG01000001">
    <property type="protein sequence ID" value="SHK33397.1"/>
    <property type="molecule type" value="Genomic_DNA"/>
</dbReference>
<proteinExistence type="predicted"/>
<protein>
    <recommendedName>
        <fullName evidence="5">26 kDa periplasmic immunogenic protein</fullName>
    </recommendedName>
</protein>
<dbReference type="PANTHER" id="PTHR34387:SF1">
    <property type="entry name" value="PERIPLASMIC IMMUNOGENIC PROTEIN"/>
    <property type="match status" value="1"/>
</dbReference>
<dbReference type="OrthoDB" id="9785192at2"/>
<evidence type="ECO:0000313" key="3">
    <source>
        <dbReference type="Proteomes" id="UP000092605"/>
    </source>
</evidence>
<dbReference type="Gene3D" id="3.30.110.170">
    <property type="entry name" value="Protein of unknown function (DUF541), domain 1"/>
    <property type="match status" value="1"/>
</dbReference>
<reference evidence="1 3" key="1">
    <citation type="submission" date="2016-02" db="EMBL/GenBank/DDBJ databases">
        <title>Draft genome sequence for Clostridium paradoxum JW-YL-7.</title>
        <authorList>
            <person name="Utturkar S.M."/>
            <person name="Lancaster A."/>
            <person name="Poole F.L."/>
            <person name="Adams M.W."/>
            <person name="Brown S.D."/>
        </authorList>
    </citation>
    <scope>NUCLEOTIDE SEQUENCE [LARGE SCALE GENOMIC DNA]</scope>
    <source>
        <strain evidence="1 3">JW-YL-7</strain>
    </source>
</reference>
<dbReference type="InterPro" id="IPR007497">
    <property type="entry name" value="SIMPL/DUF541"/>
</dbReference>
<dbReference type="STRING" id="1121328.JWYL7_1491"/>
<evidence type="ECO:0000313" key="1">
    <source>
        <dbReference type="EMBL" id="KXZ40416.1"/>
    </source>
</evidence>
<dbReference type="AlphaFoldDB" id="A0A150FS39"/>
<dbReference type="PANTHER" id="PTHR34387">
    <property type="entry name" value="SLR1258 PROTEIN"/>
    <property type="match status" value="1"/>
</dbReference>
<dbReference type="EMBL" id="LSFY01000001">
    <property type="protein sequence ID" value="KXZ40416.1"/>
    <property type="molecule type" value="Genomic_DNA"/>
</dbReference>
<dbReference type="Gene3D" id="3.30.70.2970">
    <property type="entry name" value="Protein of unknown function (DUF541), domain 2"/>
    <property type="match status" value="1"/>
</dbReference>
<reference evidence="2 4" key="2">
    <citation type="submission" date="2016-11" db="EMBL/GenBank/DDBJ databases">
        <authorList>
            <person name="Varghese N."/>
            <person name="Submissions S."/>
        </authorList>
    </citation>
    <scope>NUCLEOTIDE SEQUENCE [LARGE SCALE GENOMIC DNA]</scope>
    <source>
        <strain evidence="2 4">DSM 7308</strain>
    </source>
</reference>
<dbReference type="InterPro" id="IPR052022">
    <property type="entry name" value="26kDa_periplasmic_antigen"/>
</dbReference>
<accession>A0A150FS39</accession>
<name>A0A150FS39_CLOPD</name>
<sequence precursor="true">MKKIKSLIIISAITLSMIGFFYAGNLSKAKITDAQNQGSIQNLISVVGEGSVSVKPDVAYINLGVYVQNKDAKIAQSENTQKMNRVISELKKHGIKDEDIKTIEYSIYPEYNYNFDKSNQPKIVGYSVRNMVRVTIKNVDKVGIILDAVSKSDANLIDSISFGISNTEKYYKEALKKSVENAKGKATAISESLGVKLSTPSKIIENSSPSYIAYERSYKAMDTVESSTPVYQGQLEIKAVVTVEYNY</sequence>
<dbReference type="Pfam" id="PF04402">
    <property type="entry name" value="SIMPL"/>
    <property type="match status" value="1"/>
</dbReference>
<dbReference type="PATRIC" id="fig|1121328.3.peg.1500"/>
<gene>
    <name evidence="1" type="ORF">JWYL7_1491</name>
    <name evidence="2" type="ORF">SAMN05661008_00030</name>
</gene>
<organism evidence="1 3">
    <name type="scientific">Alkalithermobacter thermoalcaliphilus JW-YL-7 = DSM 7308</name>
    <dbReference type="NCBI Taxonomy" id="1121328"/>
    <lineage>
        <taxon>Bacteria</taxon>
        <taxon>Bacillati</taxon>
        <taxon>Bacillota</taxon>
        <taxon>Clostridia</taxon>
        <taxon>Peptostreptococcales</taxon>
        <taxon>Tepidibacteraceae</taxon>
        <taxon>Alkalithermobacter</taxon>
    </lineage>
</organism>
<evidence type="ECO:0000313" key="2">
    <source>
        <dbReference type="EMBL" id="SHK33397.1"/>
    </source>
</evidence>